<evidence type="ECO:0000256" key="5">
    <source>
        <dbReference type="ARBA" id="ARBA00022801"/>
    </source>
</evidence>
<keyword evidence="3" id="KW-0808">Transferase</keyword>
<dbReference type="SUPFAM" id="SSF64438">
    <property type="entry name" value="CNF1/YfiH-like putative cysteine hydrolases"/>
    <property type="match status" value="1"/>
</dbReference>
<comment type="caution">
    <text evidence="11">The sequence shown here is derived from an EMBL/GenBank/DDBJ whole genome shotgun (WGS) entry which is preliminary data.</text>
</comment>
<sequence>MPSEIPPPRWQTLGPLPGVAADLGPGARGWVSTRSGGVSAGPWAWLNLGDHVGDEPAAVAENRRRLTVALGVRPVFLRQVHGCAVVRVDDATPDGIEADAAWTDASGVACTVLVADCLPVLLATAAGESVAAAHAGWRGLAGQGGRGVLEALAEAWPAVRDPAARAACRVWIGPAIGRAAFEVGDEVRRAFVEAARDDALAFTPSPRTPGRWLADLAWLARARLHRLGFGNVGGHDGSAIWCTVSQPTVFFSHRRDAARLGASGRMAACVWRA</sequence>
<dbReference type="GO" id="GO:0017061">
    <property type="term" value="F:S-methyl-5-thioadenosine phosphorylase activity"/>
    <property type="evidence" value="ECO:0007669"/>
    <property type="project" value="UniProtKB-EC"/>
</dbReference>
<dbReference type="Proteomes" id="UP000315736">
    <property type="component" value="Unassembled WGS sequence"/>
</dbReference>
<dbReference type="InterPro" id="IPR038371">
    <property type="entry name" value="Cu_polyphenol_OxRdtase_sf"/>
</dbReference>
<evidence type="ECO:0000256" key="3">
    <source>
        <dbReference type="ARBA" id="ARBA00022679"/>
    </source>
</evidence>
<keyword evidence="5" id="KW-0378">Hydrolase</keyword>
<dbReference type="RefSeq" id="WP_143889919.1">
    <property type="nucleotide sequence ID" value="NZ_VJNB01000003.1"/>
</dbReference>
<evidence type="ECO:0000256" key="7">
    <source>
        <dbReference type="ARBA" id="ARBA00047989"/>
    </source>
</evidence>
<evidence type="ECO:0000256" key="8">
    <source>
        <dbReference type="ARBA" id="ARBA00048968"/>
    </source>
</evidence>
<comment type="similarity">
    <text evidence="2 10">Belongs to the purine nucleoside phosphorylase YfiH/LACC1 family.</text>
</comment>
<gene>
    <name evidence="11" type="primary">yfiH</name>
    <name evidence="11" type="ORF">Talka_00888</name>
</gene>
<evidence type="ECO:0000256" key="1">
    <source>
        <dbReference type="ARBA" id="ARBA00000553"/>
    </source>
</evidence>
<evidence type="ECO:0000313" key="11">
    <source>
        <dbReference type="EMBL" id="TSE20541.1"/>
    </source>
</evidence>
<name>A0A554WAE2_9BURK</name>
<evidence type="ECO:0000256" key="10">
    <source>
        <dbReference type="RuleBase" id="RU361274"/>
    </source>
</evidence>
<organism evidence="11 12">
    <name type="scientific">Tepidimonas alkaliphilus</name>
    <dbReference type="NCBI Taxonomy" id="2588942"/>
    <lineage>
        <taxon>Bacteria</taxon>
        <taxon>Pseudomonadati</taxon>
        <taxon>Pseudomonadota</taxon>
        <taxon>Betaproteobacteria</taxon>
        <taxon>Burkholderiales</taxon>
        <taxon>Tepidimonas</taxon>
    </lineage>
</organism>
<dbReference type="CDD" id="cd16833">
    <property type="entry name" value="YfiH"/>
    <property type="match status" value="1"/>
</dbReference>
<comment type="catalytic activity">
    <reaction evidence="8">
        <text>adenosine + phosphate = alpha-D-ribose 1-phosphate + adenine</text>
        <dbReference type="Rhea" id="RHEA:27642"/>
        <dbReference type="ChEBI" id="CHEBI:16335"/>
        <dbReference type="ChEBI" id="CHEBI:16708"/>
        <dbReference type="ChEBI" id="CHEBI:43474"/>
        <dbReference type="ChEBI" id="CHEBI:57720"/>
        <dbReference type="EC" id="2.4.2.1"/>
    </reaction>
    <physiologicalReaction direction="left-to-right" evidence="8">
        <dbReference type="Rhea" id="RHEA:27643"/>
    </physiologicalReaction>
</comment>
<evidence type="ECO:0000313" key="12">
    <source>
        <dbReference type="Proteomes" id="UP000315736"/>
    </source>
</evidence>
<dbReference type="PANTHER" id="PTHR30616:SF2">
    <property type="entry name" value="PURINE NUCLEOSIDE PHOSPHORYLASE LACC1"/>
    <property type="match status" value="1"/>
</dbReference>
<comment type="catalytic activity">
    <reaction evidence="1">
        <text>inosine + phosphate = alpha-D-ribose 1-phosphate + hypoxanthine</text>
        <dbReference type="Rhea" id="RHEA:27646"/>
        <dbReference type="ChEBI" id="CHEBI:17368"/>
        <dbReference type="ChEBI" id="CHEBI:17596"/>
        <dbReference type="ChEBI" id="CHEBI:43474"/>
        <dbReference type="ChEBI" id="CHEBI:57720"/>
        <dbReference type="EC" id="2.4.2.1"/>
    </reaction>
    <physiologicalReaction direction="left-to-right" evidence="1">
        <dbReference type="Rhea" id="RHEA:27647"/>
    </physiologicalReaction>
</comment>
<evidence type="ECO:0000256" key="4">
    <source>
        <dbReference type="ARBA" id="ARBA00022723"/>
    </source>
</evidence>
<keyword evidence="6" id="KW-0862">Zinc</keyword>
<dbReference type="InterPro" id="IPR003730">
    <property type="entry name" value="Cu_polyphenol_OxRdtase"/>
</dbReference>
<evidence type="ECO:0000256" key="6">
    <source>
        <dbReference type="ARBA" id="ARBA00022833"/>
    </source>
</evidence>
<comment type="catalytic activity">
    <reaction evidence="9">
        <text>S-methyl-5'-thioadenosine + phosphate = 5-(methylsulfanyl)-alpha-D-ribose 1-phosphate + adenine</text>
        <dbReference type="Rhea" id="RHEA:11852"/>
        <dbReference type="ChEBI" id="CHEBI:16708"/>
        <dbReference type="ChEBI" id="CHEBI:17509"/>
        <dbReference type="ChEBI" id="CHEBI:43474"/>
        <dbReference type="ChEBI" id="CHEBI:58533"/>
        <dbReference type="EC" id="2.4.2.28"/>
    </reaction>
    <physiologicalReaction direction="left-to-right" evidence="9">
        <dbReference type="Rhea" id="RHEA:11853"/>
    </physiologicalReaction>
</comment>
<dbReference type="AlphaFoldDB" id="A0A554WAE2"/>
<proteinExistence type="inferred from homology"/>
<evidence type="ECO:0000256" key="9">
    <source>
        <dbReference type="ARBA" id="ARBA00049893"/>
    </source>
</evidence>
<dbReference type="EMBL" id="VJNB01000003">
    <property type="protein sequence ID" value="TSE20541.1"/>
    <property type="molecule type" value="Genomic_DNA"/>
</dbReference>
<protein>
    <recommendedName>
        <fullName evidence="10">Purine nucleoside phosphorylase</fullName>
    </recommendedName>
</protein>
<comment type="catalytic activity">
    <reaction evidence="7">
        <text>adenosine + H2O + H(+) = inosine + NH4(+)</text>
        <dbReference type="Rhea" id="RHEA:24408"/>
        <dbReference type="ChEBI" id="CHEBI:15377"/>
        <dbReference type="ChEBI" id="CHEBI:15378"/>
        <dbReference type="ChEBI" id="CHEBI:16335"/>
        <dbReference type="ChEBI" id="CHEBI:17596"/>
        <dbReference type="ChEBI" id="CHEBI:28938"/>
        <dbReference type="EC" id="3.5.4.4"/>
    </reaction>
    <physiologicalReaction direction="left-to-right" evidence="7">
        <dbReference type="Rhea" id="RHEA:24409"/>
    </physiologicalReaction>
</comment>
<keyword evidence="12" id="KW-1185">Reference proteome</keyword>
<dbReference type="InterPro" id="IPR011324">
    <property type="entry name" value="Cytotoxic_necrot_fac-like_cat"/>
</dbReference>
<dbReference type="NCBIfam" id="TIGR00726">
    <property type="entry name" value="peptidoglycan editing factor PgeF"/>
    <property type="match status" value="1"/>
</dbReference>
<accession>A0A554WAE2</accession>
<dbReference type="GO" id="GO:0005507">
    <property type="term" value="F:copper ion binding"/>
    <property type="evidence" value="ECO:0007669"/>
    <property type="project" value="TreeGrafter"/>
</dbReference>
<dbReference type="OrthoDB" id="4279at2"/>
<keyword evidence="4" id="KW-0479">Metal-binding</keyword>
<dbReference type="PANTHER" id="PTHR30616">
    <property type="entry name" value="UNCHARACTERIZED PROTEIN YFIH"/>
    <property type="match status" value="1"/>
</dbReference>
<dbReference type="GO" id="GO:0016787">
    <property type="term" value="F:hydrolase activity"/>
    <property type="evidence" value="ECO:0007669"/>
    <property type="project" value="UniProtKB-KW"/>
</dbReference>
<dbReference type="Pfam" id="PF02578">
    <property type="entry name" value="Cu-oxidase_4"/>
    <property type="match status" value="1"/>
</dbReference>
<reference evidence="11 12" key="1">
    <citation type="submission" date="2019-07" db="EMBL/GenBank/DDBJ databases">
        <title>Tepidimonas alkaliphilus YIM 72238 draft genome.</title>
        <authorList>
            <person name="Da Costa M.S."/>
            <person name="Froufe H.J.C."/>
            <person name="Egas C."/>
            <person name="Albuquerque L."/>
        </authorList>
    </citation>
    <scope>NUCLEOTIDE SEQUENCE [LARGE SCALE GENOMIC DNA]</scope>
    <source>
        <strain evidence="11 12">YIM 72238</strain>
    </source>
</reference>
<dbReference type="Gene3D" id="3.60.140.10">
    <property type="entry name" value="CNF1/YfiH-like putative cysteine hydrolases"/>
    <property type="match status" value="1"/>
</dbReference>
<evidence type="ECO:0000256" key="2">
    <source>
        <dbReference type="ARBA" id="ARBA00007353"/>
    </source>
</evidence>